<name>A0A7Y7AZV1_STRMO</name>
<evidence type="ECO:0008006" key="3">
    <source>
        <dbReference type="Google" id="ProtNLM"/>
    </source>
</evidence>
<protein>
    <recommendedName>
        <fullName evidence="3">Baseplate assembly protein</fullName>
    </recommendedName>
</protein>
<evidence type="ECO:0000313" key="1">
    <source>
        <dbReference type="EMBL" id="NVK76414.1"/>
    </source>
</evidence>
<reference evidence="1 2" key="1">
    <citation type="submission" date="2020-04" db="EMBL/GenBank/DDBJ databases">
        <title>Draft Genome Sequence of Streptomyces morookaense DSM 40503, an 8-azaguanine-producing strain.</title>
        <authorList>
            <person name="Qi J."/>
            <person name="Gao J.-M."/>
        </authorList>
    </citation>
    <scope>NUCLEOTIDE SEQUENCE [LARGE SCALE GENOMIC DNA]</scope>
    <source>
        <strain evidence="1 2">DSM 40503</strain>
    </source>
</reference>
<dbReference type="Proteomes" id="UP000587462">
    <property type="component" value="Unassembled WGS sequence"/>
</dbReference>
<dbReference type="EMBL" id="JABBXF010000004">
    <property type="protein sequence ID" value="NVK76414.1"/>
    <property type="molecule type" value="Genomic_DNA"/>
</dbReference>
<comment type="caution">
    <text evidence="1">The sequence shown here is derived from an EMBL/GenBank/DDBJ whole genome shotgun (WGS) entry which is preliminary data.</text>
</comment>
<dbReference type="RefSeq" id="WP_171078218.1">
    <property type="nucleotide sequence ID" value="NZ_BNBU01000001.1"/>
</dbReference>
<accession>A0A7Y7AZV1</accession>
<gene>
    <name evidence="1" type="ORF">HG542_01935</name>
</gene>
<proteinExistence type="predicted"/>
<dbReference type="AlphaFoldDB" id="A0A7Y7AZV1"/>
<evidence type="ECO:0000313" key="2">
    <source>
        <dbReference type="Proteomes" id="UP000587462"/>
    </source>
</evidence>
<sequence>MSDLPVPDLDDLRFQPLVDAAKRALPQRVPEWTDHNVSDPGITLVEACAERTDQLLYRVGHMTARQRSALLRLMGITPLPASPARIVVVFTRTDGSTGRREIPAHTEVRTEGEEPVVLATTEKLVLAEKQSTGTVEAVEQPAAVTEVLGIADGRPGGRFPTAHRPWGPNTPVKEPPFGPPLVVRVGDAEWEAVPTFAEAGPESPVYWWDAASCEVVLGPLVPVGGGPGEQHGKVPAEGERVSAQYGVCRGRKGTVQAGRPLIVIAQDGLGAAVDHVVTPPEDAEDWQQALDRAGLDLAPLRRAVTAADHEQLIGEHVPGLARIRVTALTRPTDSRVPTALQAPPRPADVLAGLVAARDPRRAVHYYDSSGTITPCVLDLRAPDGSSGSGDDVPDPVRRAGRLDAVIRTGEGSPRLWFYGTTCLWDGGTEQVVSEEFPFVPGEFTSNLDAVTLLAAPSPADAYELFFFKGETFYHRACTYTDRKFVPQDGSRGVTSLISEAFPGLSPQCQQSPDAVVVFGGVFFFLKAARTEPALWRREDDPLHVLLVPRTAGDPGERPPDDAFAIPPSTLTAVKNVVDASRLLGERLLVGEPRYHPFGIAATVRPWSSTQTDVDRAKKASERALRRFFHPTAGGPDGRGWPWGRRVHAGDVFTVLETVREHRGTTAVDLYEERGGGTVPSVEVSDGGLVRLGAVEIEVDTTDG</sequence>
<organism evidence="1 2">
    <name type="scientific">Streptomyces morookaense</name>
    <name type="common">Streptoverticillium morookaense</name>
    <dbReference type="NCBI Taxonomy" id="1970"/>
    <lineage>
        <taxon>Bacteria</taxon>
        <taxon>Bacillati</taxon>
        <taxon>Actinomycetota</taxon>
        <taxon>Actinomycetes</taxon>
        <taxon>Kitasatosporales</taxon>
        <taxon>Streptomycetaceae</taxon>
        <taxon>Streptomyces</taxon>
    </lineage>
</organism>
<keyword evidence="2" id="KW-1185">Reference proteome</keyword>